<comment type="subcellular location">
    <subcellularLocation>
        <location evidence="1">Cell membrane</location>
        <topology evidence="1">Multi-pass membrane protein</topology>
    </subcellularLocation>
</comment>
<reference evidence="15 16" key="1">
    <citation type="submission" date="2018-06" db="EMBL/GenBank/DDBJ databases">
        <authorList>
            <consortium name="Pathogen Informatics"/>
            <person name="Doyle S."/>
        </authorList>
    </citation>
    <scope>NUCLEOTIDE SEQUENCE [LARGE SCALE GENOMIC DNA]</scope>
    <source>
        <strain evidence="15 16">NCTC11661</strain>
    </source>
</reference>
<evidence type="ECO:0000256" key="14">
    <source>
        <dbReference type="SAM" id="Phobius"/>
    </source>
</evidence>
<feature type="transmembrane region" description="Helical" evidence="14">
    <location>
        <begin position="300"/>
        <end position="325"/>
    </location>
</feature>
<accession>A0A380ZSS3</accession>
<feature type="transmembrane region" description="Helical" evidence="14">
    <location>
        <begin position="122"/>
        <end position="140"/>
    </location>
</feature>
<dbReference type="AlphaFoldDB" id="A0A380ZSS3"/>
<keyword evidence="4" id="KW-1003">Cell membrane</keyword>
<evidence type="ECO:0000256" key="11">
    <source>
        <dbReference type="ARBA" id="ARBA00023201"/>
    </source>
</evidence>
<evidence type="ECO:0000313" key="16">
    <source>
        <dbReference type="Proteomes" id="UP000255515"/>
    </source>
</evidence>
<keyword evidence="7 14" id="KW-1133">Transmembrane helix</keyword>
<evidence type="ECO:0000256" key="1">
    <source>
        <dbReference type="ARBA" id="ARBA00004651"/>
    </source>
</evidence>
<evidence type="ECO:0000256" key="5">
    <source>
        <dbReference type="ARBA" id="ARBA00022692"/>
    </source>
</evidence>
<protein>
    <submittedName>
        <fullName evidence="15">Sodium/panthothenate symporter</fullName>
    </submittedName>
</protein>
<keyword evidence="10 14" id="KW-0472">Membrane</keyword>
<dbReference type="InterPro" id="IPR038377">
    <property type="entry name" value="Na/Glc_symporter_sf"/>
</dbReference>
<dbReference type="Proteomes" id="UP000255515">
    <property type="component" value="Unassembled WGS sequence"/>
</dbReference>
<feature type="transmembrane region" description="Helical" evidence="14">
    <location>
        <begin position="255"/>
        <end position="280"/>
    </location>
</feature>
<dbReference type="Gene3D" id="1.20.1730.10">
    <property type="entry name" value="Sodium/glucose cotransporter"/>
    <property type="match status" value="1"/>
</dbReference>
<proteinExistence type="inferred from homology"/>
<evidence type="ECO:0000256" key="12">
    <source>
        <dbReference type="ARBA" id="ARBA00033708"/>
    </source>
</evidence>
<keyword evidence="6" id="KW-0769">Symport</keyword>
<feature type="transmembrane region" description="Helical" evidence="14">
    <location>
        <begin position="45"/>
        <end position="66"/>
    </location>
</feature>
<sequence length="455" mass="50496">MENSGNYIAIAIYLLGLLFLTLRASKNKSEDDFLSASKNVGWKSLSVSIFASVISSYNIVVGLSFAYLFGPWVAFIYLGALSSFFVIYHLVTQKNKEQFAHKSFTSIIDFLAQKFGRVNASIFNLSFMIVLFLFIAVQFFVNTTIFSELMGWDKYVSALFVGIVVLLYIVKGGLKVEILTDVFQGVLMLLFIGLLFFVDTSHLTLSTFTPFLKDSTIIVSAVALGVSQFLTLLVQPEVWQRIYASKSSVDLKKGILASMGLVLLFIIPIIIIGLSARATGIEVNPDTFFYSILETTTPQWFLPFIAVALFAAFMSSLDSAIFALATQMGKYGLWIKKDVEVQEENKLNEVKNIKRSVFAIVITTLITSLFFSDFLTSVLQIMSLLTVDAVVILLGIRLKLSYREITIALVLGTACFLIASFGGFISSEPYAILYPSIAVVLFIIVQSVIRRIMCS</sequence>
<keyword evidence="5 14" id="KW-0812">Transmembrane</keyword>
<comment type="catalytic activity">
    <reaction evidence="12">
        <text>L-proline(in) + Na(+)(in) = L-proline(out) + Na(+)(out)</text>
        <dbReference type="Rhea" id="RHEA:28967"/>
        <dbReference type="ChEBI" id="CHEBI:29101"/>
        <dbReference type="ChEBI" id="CHEBI:60039"/>
    </reaction>
</comment>
<feature type="transmembrane region" description="Helical" evidence="14">
    <location>
        <begin position="378"/>
        <end position="398"/>
    </location>
</feature>
<dbReference type="GO" id="GO:0015293">
    <property type="term" value="F:symporter activity"/>
    <property type="evidence" value="ECO:0007669"/>
    <property type="project" value="UniProtKB-KW"/>
</dbReference>
<evidence type="ECO:0000256" key="2">
    <source>
        <dbReference type="ARBA" id="ARBA00006434"/>
    </source>
</evidence>
<evidence type="ECO:0000256" key="9">
    <source>
        <dbReference type="ARBA" id="ARBA00023065"/>
    </source>
</evidence>
<evidence type="ECO:0000256" key="7">
    <source>
        <dbReference type="ARBA" id="ARBA00022989"/>
    </source>
</evidence>
<feature type="transmembrane region" description="Helical" evidence="14">
    <location>
        <begin position="182"/>
        <end position="205"/>
    </location>
</feature>
<dbReference type="GO" id="GO:0005886">
    <property type="term" value="C:plasma membrane"/>
    <property type="evidence" value="ECO:0007669"/>
    <property type="project" value="UniProtKB-SubCell"/>
</dbReference>
<keyword evidence="8" id="KW-0915">Sodium</keyword>
<evidence type="ECO:0000256" key="13">
    <source>
        <dbReference type="RuleBase" id="RU362091"/>
    </source>
</evidence>
<dbReference type="EMBL" id="UFTJ01000003">
    <property type="protein sequence ID" value="SUV52383.1"/>
    <property type="molecule type" value="Genomic_DNA"/>
</dbReference>
<feature type="transmembrane region" description="Helical" evidence="14">
    <location>
        <begin position="356"/>
        <end position="372"/>
    </location>
</feature>
<name>A0A380ZSS3_9FLAO</name>
<evidence type="ECO:0000256" key="8">
    <source>
        <dbReference type="ARBA" id="ARBA00023053"/>
    </source>
</evidence>
<evidence type="ECO:0000256" key="4">
    <source>
        <dbReference type="ARBA" id="ARBA00022475"/>
    </source>
</evidence>
<evidence type="ECO:0000256" key="3">
    <source>
        <dbReference type="ARBA" id="ARBA00022448"/>
    </source>
</evidence>
<dbReference type="PANTHER" id="PTHR48086:SF3">
    <property type="entry name" value="SODIUM_PROLINE SYMPORTER"/>
    <property type="match status" value="1"/>
</dbReference>
<gene>
    <name evidence="15" type="ORF">NCTC11661_01521</name>
</gene>
<keyword evidence="11" id="KW-0739">Sodium transport</keyword>
<feature type="transmembrane region" description="Helical" evidence="14">
    <location>
        <begin position="405"/>
        <end position="425"/>
    </location>
</feature>
<evidence type="ECO:0000256" key="6">
    <source>
        <dbReference type="ARBA" id="ARBA00022847"/>
    </source>
</evidence>
<dbReference type="GO" id="GO:0006814">
    <property type="term" value="P:sodium ion transport"/>
    <property type="evidence" value="ECO:0007669"/>
    <property type="project" value="UniProtKB-KW"/>
</dbReference>
<feature type="transmembrane region" description="Helical" evidence="14">
    <location>
        <begin position="217"/>
        <end position="234"/>
    </location>
</feature>
<dbReference type="Pfam" id="PF00474">
    <property type="entry name" value="SSF"/>
    <property type="match status" value="1"/>
</dbReference>
<keyword evidence="9" id="KW-0406">Ion transport</keyword>
<feature type="transmembrane region" description="Helical" evidence="14">
    <location>
        <begin position="431"/>
        <end position="449"/>
    </location>
</feature>
<evidence type="ECO:0000256" key="10">
    <source>
        <dbReference type="ARBA" id="ARBA00023136"/>
    </source>
</evidence>
<dbReference type="PANTHER" id="PTHR48086">
    <property type="entry name" value="SODIUM/PROLINE SYMPORTER-RELATED"/>
    <property type="match status" value="1"/>
</dbReference>
<feature type="transmembrane region" description="Helical" evidence="14">
    <location>
        <begin position="6"/>
        <end position="24"/>
    </location>
</feature>
<keyword evidence="3" id="KW-0813">Transport</keyword>
<dbReference type="InterPro" id="IPR001734">
    <property type="entry name" value="Na/solute_symporter"/>
</dbReference>
<evidence type="ECO:0000313" key="15">
    <source>
        <dbReference type="EMBL" id="SUV52383.1"/>
    </source>
</evidence>
<dbReference type="InterPro" id="IPR050277">
    <property type="entry name" value="Sodium:Solute_Symporter"/>
</dbReference>
<feature type="transmembrane region" description="Helical" evidence="14">
    <location>
        <begin position="152"/>
        <end position="170"/>
    </location>
</feature>
<comment type="similarity">
    <text evidence="2 13">Belongs to the sodium:solute symporter (SSF) (TC 2.A.21) family.</text>
</comment>
<feature type="transmembrane region" description="Helical" evidence="14">
    <location>
        <begin position="72"/>
        <end position="91"/>
    </location>
</feature>
<organism evidence="15 16">
    <name type="scientific">Bergeyella zoohelcum</name>
    <dbReference type="NCBI Taxonomy" id="1015"/>
    <lineage>
        <taxon>Bacteria</taxon>
        <taxon>Pseudomonadati</taxon>
        <taxon>Bacteroidota</taxon>
        <taxon>Flavobacteriia</taxon>
        <taxon>Flavobacteriales</taxon>
        <taxon>Weeksellaceae</taxon>
        <taxon>Bergeyella</taxon>
    </lineage>
</organism>
<dbReference type="PROSITE" id="PS50283">
    <property type="entry name" value="NA_SOLUT_SYMP_3"/>
    <property type="match status" value="1"/>
</dbReference>